<reference evidence="2" key="1">
    <citation type="submission" date="2009-11" db="EMBL/GenBank/DDBJ databases">
        <title>The complete genome of Sulfurospirillum deleyianum DSM 6946.</title>
        <authorList>
            <consortium name="US DOE Joint Genome Institute (JGI-PGF)"/>
            <person name="Lucas S."/>
            <person name="Copeland A."/>
            <person name="Lapidus A."/>
            <person name="Glavina del Rio T."/>
            <person name="Dalin E."/>
            <person name="Tice H."/>
            <person name="Bruce D."/>
            <person name="Goodwin L."/>
            <person name="Pitluck S."/>
            <person name="Kyrpides N."/>
            <person name="Mavromatis K."/>
            <person name="Ivanova N."/>
            <person name="Ovchinnikova G."/>
            <person name="Munk A.C."/>
            <person name="Lu M."/>
            <person name="Brettin T."/>
            <person name="Detter J.C."/>
            <person name="Han C."/>
            <person name="Tapia R."/>
            <person name="Larimer F."/>
            <person name="Land M."/>
            <person name="Hauser L."/>
            <person name="Markowitz V."/>
            <person name="Cheng J.F."/>
            <person name="Hugenholtz P."/>
            <person name="Woyke T."/>
            <person name="Wu D."/>
            <person name="Aumann P."/>
            <person name="Schneider S."/>
            <person name="Lang E."/>
            <person name="Spring S."/>
            <person name="Klenk H.P."/>
            <person name="Eisen J.A."/>
        </authorList>
    </citation>
    <scope>NUCLEOTIDE SEQUENCE [LARGE SCALE GENOMIC DNA]</scope>
    <source>
        <strain evidence="2">ATCC 51133 / DSM 6946 / 5175</strain>
    </source>
</reference>
<evidence type="ECO:0000313" key="1">
    <source>
        <dbReference type="EMBL" id="ACZ12922.1"/>
    </source>
</evidence>
<evidence type="ECO:0000313" key="2">
    <source>
        <dbReference type="Proteomes" id="UP000002222"/>
    </source>
</evidence>
<protein>
    <recommendedName>
        <fullName evidence="3">DUF3223 domain-containing protein</fullName>
    </recommendedName>
</protein>
<dbReference type="HOGENOM" id="CLU_1170170_0_0_7"/>
<dbReference type="STRING" id="525898.Sdel_1907"/>
<name>D1B4A2_SULD5</name>
<dbReference type="EMBL" id="CP001816">
    <property type="protein sequence ID" value="ACZ12922.1"/>
    <property type="molecule type" value="Genomic_DNA"/>
</dbReference>
<evidence type="ECO:0008006" key="3">
    <source>
        <dbReference type="Google" id="ProtNLM"/>
    </source>
</evidence>
<dbReference type="KEGG" id="sdl:Sdel_1907"/>
<organism evidence="1 2">
    <name type="scientific">Sulfurospirillum deleyianum (strain ATCC 51133 / DSM 6946 / 5175)</name>
    <dbReference type="NCBI Taxonomy" id="525898"/>
    <lineage>
        <taxon>Bacteria</taxon>
        <taxon>Pseudomonadati</taxon>
        <taxon>Campylobacterota</taxon>
        <taxon>Epsilonproteobacteria</taxon>
        <taxon>Campylobacterales</taxon>
        <taxon>Sulfurospirillaceae</taxon>
        <taxon>Sulfurospirillum</taxon>
    </lineage>
</organism>
<gene>
    <name evidence="1" type="ordered locus">Sdel_1907</name>
</gene>
<dbReference type="RefSeq" id="WP_012857670.1">
    <property type="nucleotide sequence ID" value="NC_013512.1"/>
</dbReference>
<sequence>MSRFTIKIGNQEFTSKTQALTFYKIILNAYKVGEELNRQDFASVKNLVYRDFENEEIEAYEKETGDYLKSVTVDLHPDFRGTQCFFLLYQSGKKALFGYRLAINNDLSNEKFFSRACRFTIANRLRDFKKHCFKNRPVKCALTNEIIEWEECQIDHKSPLTFSVIVKSFIIANKLDLSTIKYGAENGVEYFLDEELAQKFDLFHKEMAVLRILSTKENNKRASSARIKPTKKDGVLK</sequence>
<keyword evidence="2" id="KW-1185">Reference proteome</keyword>
<dbReference type="Proteomes" id="UP000002222">
    <property type="component" value="Chromosome"/>
</dbReference>
<accession>D1B4A2</accession>
<dbReference type="AlphaFoldDB" id="D1B4A2"/>
<dbReference type="Gene3D" id="3.10.450.40">
    <property type="match status" value="1"/>
</dbReference>
<proteinExistence type="predicted"/>
<dbReference type="Pfam" id="PF11523">
    <property type="entry name" value="DUF3223"/>
    <property type="match status" value="1"/>
</dbReference>
<reference evidence="1 2" key="2">
    <citation type="journal article" date="2010" name="Stand. Genomic Sci.">
        <title>Complete genome sequence of Sulfurospirillum deleyianum type strain (5175).</title>
        <authorList>
            <person name="Sikorski J."/>
            <person name="Lapidus A."/>
            <person name="Copeland A."/>
            <person name="Glavina Del Rio T."/>
            <person name="Nolan M."/>
            <person name="Lucas S."/>
            <person name="Chen F."/>
            <person name="Tice H."/>
            <person name="Cheng J.F."/>
            <person name="Saunders E."/>
            <person name="Bruce D."/>
            <person name="Goodwin L."/>
            <person name="Pitluck S."/>
            <person name="Ovchinnikova G."/>
            <person name="Pati A."/>
            <person name="Ivanova N."/>
            <person name="Mavromatis K."/>
            <person name="Chen A."/>
            <person name="Palaniappan K."/>
            <person name="Chain P."/>
            <person name="Land M."/>
            <person name="Hauser L."/>
            <person name="Chang Y.J."/>
            <person name="Jeffries C.D."/>
            <person name="Brettin T."/>
            <person name="Detter J.C."/>
            <person name="Han C."/>
            <person name="Rohde M."/>
            <person name="Lang E."/>
            <person name="Spring S."/>
            <person name="Goker M."/>
            <person name="Bristow J."/>
            <person name="Eisen J.A."/>
            <person name="Markowitz V."/>
            <person name="Hugenholtz P."/>
            <person name="Kyrpides N.C."/>
            <person name="Klenk H.P."/>
        </authorList>
    </citation>
    <scope>NUCLEOTIDE SEQUENCE [LARGE SCALE GENOMIC DNA]</scope>
    <source>
        <strain evidence="2">ATCC 51133 / DSM 6946 / 5175</strain>
    </source>
</reference>
<dbReference type="OrthoDB" id="4177831at2"/>
<dbReference type="eggNOG" id="ENOG5032RIR">
    <property type="taxonomic scope" value="Bacteria"/>
</dbReference>